<dbReference type="GO" id="GO:0016032">
    <property type="term" value="P:viral process"/>
    <property type="evidence" value="ECO:0007669"/>
    <property type="project" value="InterPro"/>
</dbReference>
<reference evidence="1" key="1">
    <citation type="submission" date="2019-04" db="EMBL/GenBank/DDBJ databases">
        <title>Genome assembly of Zosterops borbonicus 15179.</title>
        <authorList>
            <person name="Leroy T."/>
            <person name="Anselmetti Y."/>
            <person name="Tilak M.-K."/>
            <person name="Nabholz B."/>
        </authorList>
    </citation>
    <scope>NUCLEOTIDE SEQUENCE</scope>
    <source>
        <strain evidence="1">HGM_15179</strain>
        <tissue evidence="1">Muscle</tissue>
    </source>
</reference>
<name>A0A8K1FZW5_9PASS</name>
<dbReference type="AlphaFoldDB" id="A0A8K1FZW5"/>
<accession>A0A8K1FZW5</accession>
<evidence type="ECO:0000313" key="2">
    <source>
        <dbReference type="Proteomes" id="UP000796761"/>
    </source>
</evidence>
<protein>
    <recommendedName>
        <fullName evidence="3">Mitochondrial fission process protein 1</fullName>
    </recommendedName>
</protein>
<dbReference type="InterPro" id="IPR008919">
    <property type="entry name" value="Retrov_capsid_N"/>
</dbReference>
<dbReference type="SUPFAM" id="SSF56219">
    <property type="entry name" value="DNase I-like"/>
    <property type="match status" value="1"/>
</dbReference>
<dbReference type="InterPro" id="IPR036691">
    <property type="entry name" value="Endo/exonu/phosph_ase_sf"/>
</dbReference>
<comment type="caution">
    <text evidence="1">The sequence shown here is derived from an EMBL/GenBank/DDBJ whole genome shotgun (WGS) entry which is preliminary data.</text>
</comment>
<gene>
    <name evidence="1" type="ORF">HGM15179_017974</name>
</gene>
<organism evidence="1 2">
    <name type="scientific">Zosterops borbonicus</name>
    <dbReference type="NCBI Taxonomy" id="364589"/>
    <lineage>
        <taxon>Eukaryota</taxon>
        <taxon>Metazoa</taxon>
        <taxon>Chordata</taxon>
        <taxon>Craniata</taxon>
        <taxon>Vertebrata</taxon>
        <taxon>Euteleostomi</taxon>
        <taxon>Archelosauria</taxon>
        <taxon>Archosauria</taxon>
        <taxon>Dinosauria</taxon>
        <taxon>Saurischia</taxon>
        <taxon>Theropoda</taxon>
        <taxon>Coelurosauria</taxon>
        <taxon>Aves</taxon>
        <taxon>Neognathae</taxon>
        <taxon>Neoaves</taxon>
        <taxon>Telluraves</taxon>
        <taxon>Australaves</taxon>
        <taxon>Passeriformes</taxon>
        <taxon>Sylvioidea</taxon>
        <taxon>Zosteropidae</taxon>
        <taxon>Zosterops</taxon>
    </lineage>
</organism>
<evidence type="ECO:0008006" key="3">
    <source>
        <dbReference type="Google" id="ProtNLM"/>
    </source>
</evidence>
<dbReference type="Gene3D" id="1.10.375.10">
    <property type="entry name" value="Human Immunodeficiency Virus Type 1 Capsid Protein"/>
    <property type="match status" value="1"/>
</dbReference>
<dbReference type="GO" id="GO:0061343">
    <property type="term" value="P:cell adhesion involved in heart morphogenesis"/>
    <property type="evidence" value="ECO:0007669"/>
    <property type="project" value="TreeGrafter"/>
</dbReference>
<proteinExistence type="predicted"/>
<dbReference type="Gene3D" id="3.60.10.10">
    <property type="entry name" value="Endonuclease/exonuclease/phosphatase"/>
    <property type="match status" value="1"/>
</dbReference>
<dbReference type="GO" id="GO:0007508">
    <property type="term" value="P:larval heart development"/>
    <property type="evidence" value="ECO:0007669"/>
    <property type="project" value="TreeGrafter"/>
</dbReference>
<dbReference type="EMBL" id="SWJQ01001151">
    <property type="protein sequence ID" value="TRZ09133.1"/>
    <property type="molecule type" value="Genomic_DNA"/>
</dbReference>
<dbReference type="Proteomes" id="UP000796761">
    <property type="component" value="Unassembled WGS sequence"/>
</dbReference>
<dbReference type="GO" id="GO:0031012">
    <property type="term" value="C:extracellular matrix"/>
    <property type="evidence" value="ECO:0007669"/>
    <property type="project" value="TreeGrafter"/>
</dbReference>
<dbReference type="PANTHER" id="PTHR33395:SF22">
    <property type="entry name" value="REVERSE TRANSCRIPTASE DOMAIN-CONTAINING PROTEIN"/>
    <property type="match status" value="1"/>
</dbReference>
<evidence type="ECO:0000313" key="1">
    <source>
        <dbReference type="EMBL" id="TRZ09133.1"/>
    </source>
</evidence>
<dbReference type="OrthoDB" id="8942991at2759"/>
<sequence>MDTEEEDDIDQIIADLSRQRRGKIARQAIRERSPIAKHTRSKREKEPVLLAPLWQAVGNQRPTHVKVPYSLIELEQWKTTVKKHKEDPGKVATFVEQCLYTNAHGMGSKPEELEICVQSQGFDLIVITETWWNSSHDWNVDMKGYTLFRRDRSGRCSGEVALSARLHLECMELCLGVDDKQVESLWVRIKRQTSKGDTVVGVCYRLPEQEEEVDEAFYRQLEAASQFQALVLVGDLNYPDICWRSNTAKRKHSRRFLESIDDNFLSQIVEDPIRNGVLLDLKQTGKALLEM</sequence>
<keyword evidence="2" id="KW-1185">Reference proteome</keyword>
<dbReference type="PANTHER" id="PTHR33395">
    <property type="entry name" value="TRANSCRIPTASE, PUTATIVE-RELATED-RELATED"/>
    <property type="match status" value="1"/>
</dbReference>